<name>A0A380SBJ2_STAGA</name>
<dbReference type="GO" id="GO:0004141">
    <property type="term" value="F:dethiobiotin synthase activity"/>
    <property type="evidence" value="ECO:0007669"/>
    <property type="project" value="UniProtKB-EC"/>
</dbReference>
<keyword evidence="1" id="KW-0436">Ligase</keyword>
<protein>
    <submittedName>
        <fullName evidence="1">Dethiobiotin synthase</fullName>
        <ecNumber evidence="1">6.3.3.3</ecNumber>
    </submittedName>
</protein>
<dbReference type="EC" id="6.3.3.3" evidence="1"/>
<dbReference type="EMBL" id="UHDK01000003">
    <property type="protein sequence ID" value="SUQ38613.1"/>
    <property type="molecule type" value="Genomic_DNA"/>
</dbReference>
<organism evidence="1 2">
    <name type="scientific">Staphylococcus gallinarum</name>
    <dbReference type="NCBI Taxonomy" id="1293"/>
    <lineage>
        <taxon>Bacteria</taxon>
        <taxon>Bacillati</taxon>
        <taxon>Bacillota</taxon>
        <taxon>Bacilli</taxon>
        <taxon>Bacillales</taxon>
        <taxon>Staphylococcaceae</taxon>
        <taxon>Staphylococcus</taxon>
    </lineage>
</organism>
<dbReference type="Gene3D" id="3.40.50.300">
    <property type="entry name" value="P-loop containing nucleotide triphosphate hydrolases"/>
    <property type="match status" value="1"/>
</dbReference>
<dbReference type="AlphaFoldDB" id="A0A380SBJ2"/>
<evidence type="ECO:0000313" key="2">
    <source>
        <dbReference type="Proteomes" id="UP000255277"/>
    </source>
</evidence>
<reference evidence="1 2" key="1">
    <citation type="submission" date="2018-06" db="EMBL/GenBank/DDBJ databases">
        <authorList>
            <consortium name="Pathogen Informatics"/>
            <person name="Doyle S."/>
        </authorList>
    </citation>
    <scope>NUCLEOTIDE SEQUENCE [LARGE SCALE GENOMIC DNA]</scope>
    <source>
        <strain evidence="1 2">NCTC12195</strain>
    </source>
</reference>
<proteinExistence type="predicted"/>
<dbReference type="InterPro" id="IPR027417">
    <property type="entry name" value="P-loop_NTPase"/>
</dbReference>
<dbReference type="SUPFAM" id="SSF52540">
    <property type="entry name" value="P-loop containing nucleoside triphosphate hydrolases"/>
    <property type="match status" value="1"/>
</dbReference>
<sequence>MKLFITSTNTDIGKTYITKETFKLLQNKGFKVLLQS</sequence>
<accession>A0A380SBJ2</accession>
<dbReference type="Proteomes" id="UP000255277">
    <property type="component" value="Unassembled WGS sequence"/>
</dbReference>
<evidence type="ECO:0000313" key="1">
    <source>
        <dbReference type="EMBL" id="SUQ38613.1"/>
    </source>
</evidence>
<gene>
    <name evidence="1" type="primary">bioD_2</name>
    <name evidence="1" type="ORF">NCTC12195_04990</name>
</gene>